<feature type="domain" description="Helicase C-terminal" evidence="5">
    <location>
        <begin position="879"/>
        <end position="1033"/>
    </location>
</feature>
<dbReference type="PROSITE" id="PS51194">
    <property type="entry name" value="HELICASE_CTER"/>
    <property type="match status" value="1"/>
</dbReference>
<evidence type="ECO:0000259" key="3">
    <source>
        <dbReference type="PROSITE" id="PS50966"/>
    </source>
</evidence>
<dbReference type="InterPro" id="IPR013663">
    <property type="entry name" value="Helicase_SWF/SNF/SWI_bac"/>
</dbReference>
<dbReference type="SMART" id="SM00490">
    <property type="entry name" value="HELICc"/>
    <property type="match status" value="1"/>
</dbReference>
<dbReference type="PANTHER" id="PTHR10799">
    <property type="entry name" value="SNF2/RAD54 HELICASE FAMILY"/>
    <property type="match status" value="1"/>
</dbReference>
<comment type="caution">
    <text evidence="6">The sequence shown here is derived from an EMBL/GenBank/DDBJ whole genome shotgun (WGS) entry which is preliminary data.</text>
</comment>
<keyword evidence="1" id="KW-0378">Hydrolase</keyword>
<proteinExistence type="predicted"/>
<dbReference type="InterPro" id="IPR001650">
    <property type="entry name" value="Helicase_C-like"/>
</dbReference>
<keyword evidence="2" id="KW-0863">Zinc-finger</keyword>
<evidence type="ECO:0000259" key="5">
    <source>
        <dbReference type="PROSITE" id="PS51194"/>
    </source>
</evidence>
<evidence type="ECO:0000256" key="1">
    <source>
        <dbReference type="ARBA" id="ARBA00022801"/>
    </source>
</evidence>
<feature type="domain" description="Helicase ATP-binding" evidence="4">
    <location>
        <begin position="600"/>
        <end position="766"/>
    </location>
</feature>
<dbReference type="Pfam" id="PF00271">
    <property type="entry name" value="Helicase_C"/>
    <property type="match status" value="1"/>
</dbReference>
<protein>
    <submittedName>
        <fullName evidence="6">SNF2 helicase associated domain-containing protein</fullName>
    </submittedName>
</protein>
<dbReference type="EMBL" id="JBHTKK010000014">
    <property type="protein sequence ID" value="MFD1066797.1"/>
    <property type="molecule type" value="Genomic_DNA"/>
</dbReference>
<dbReference type="PROSITE" id="PS51192">
    <property type="entry name" value="HELICASE_ATP_BIND_1"/>
    <property type="match status" value="1"/>
</dbReference>
<reference evidence="7" key="1">
    <citation type="journal article" date="2019" name="Int. J. Syst. Evol. Microbiol.">
        <title>The Global Catalogue of Microorganisms (GCM) 10K type strain sequencing project: providing services to taxonomists for standard genome sequencing and annotation.</title>
        <authorList>
            <consortium name="The Broad Institute Genomics Platform"/>
            <consortium name="The Broad Institute Genome Sequencing Center for Infectious Disease"/>
            <person name="Wu L."/>
            <person name="Ma J."/>
        </authorList>
    </citation>
    <scope>NUCLEOTIDE SEQUENCE [LARGE SCALE GENOMIC DNA]</scope>
    <source>
        <strain evidence="7">CCUG 56608</strain>
    </source>
</reference>
<dbReference type="InterPro" id="IPR014001">
    <property type="entry name" value="Helicase_ATP-bd"/>
</dbReference>
<dbReference type="Proteomes" id="UP001597041">
    <property type="component" value="Unassembled WGS sequence"/>
</dbReference>
<keyword evidence="2" id="KW-0862">Zinc</keyword>
<accession>A0ABW3NGS2</accession>
<dbReference type="Pfam" id="PF08455">
    <property type="entry name" value="SNF2_assoc"/>
    <property type="match status" value="1"/>
</dbReference>
<dbReference type="CDD" id="cd18793">
    <property type="entry name" value="SF2_C_SNF"/>
    <property type="match status" value="1"/>
</dbReference>
<dbReference type="Gene3D" id="3.40.50.300">
    <property type="entry name" value="P-loop containing nucleotide triphosphate hydrolases"/>
    <property type="match status" value="1"/>
</dbReference>
<dbReference type="Gene3D" id="3.40.50.10810">
    <property type="entry name" value="Tandem AAA-ATPase domain"/>
    <property type="match status" value="1"/>
</dbReference>
<dbReference type="InterPro" id="IPR049730">
    <property type="entry name" value="SNF2/RAD54-like_C"/>
</dbReference>
<name>A0ABW3NGS2_9BACI</name>
<evidence type="ECO:0000313" key="7">
    <source>
        <dbReference type="Proteomes" id="UP001597041"/>
    </source>
</evidence>
<organism evidence="6 7">
    <name type="scientific">Oceanobacillus locisalsi</name>
    <dbReference type="NCBI Taxonomy" id="546107"/>
    <lineage>
        <taxon>Bacteria</taxon>
        <taxon>Bacillati</taxon>
        <taxon>Bacillota</taxon>
        <taxon>Bacilli</taxon>
        <taxon>Bacillales</taxon>
        <taxon>Bacillaceae</taxon>
        <taxon>Oceanobacillus</taxon>
    </lineage>
</organism>
<dbReference type="InterPro" id="IPR000330">
    <property type="entry name" value="SNF2_N"/>
</dbReference>
<dbReference type="PROSITE" id="PS50966">
    <property type="entry name" value="ZF_SWIM"/>
    <property type="match status" value="1"/>
</dbReference>
<keyword evidence="2" id="KW-0479">Metal-binding</keyword>
<dbReference type="SMART" id="SM00487">
    <property type="entry name" value="DEXDc"/>
    <property type="match status" value="1"/>
</dbReference>
<dbReference type="Pfam" id="PF00176">
    <property type="entry name" value="SNF2-rel_dom"/>
    <property type="match status" value="1"/>
</dbReference>
<evidence type="ECO:0000256" key="2">
    <source>
        <dbReference type="PROSITE-ProRule" id="PRU00325"/>
    </source>
</evidence>
<dbReference type="InterPro" id="IPR038718">
    <property type="entry name" value="SNF2-like_sf"/>
</dbReference>
<gene>
    <name evidence="6" type="ORF">ACFQ19_12235</name>
</gene>
<keyword evidence="7" id="KW-1185">Reference proteome</keyword>
<evidence type="ECO:0000313" key="6">
    <source>
        <dbReference type="EMBL" id="MFD1066797.1"/>
    </source>
</evidence>
<dbReference type="InterPro" id="IPR007527">
    <property type="entry name" value="Znf_SWIM"/>
</dbReference>
<dbReference type="SUPFAM" id="SSF52540">
    <property type="entry name" value="P-loop containing nucleoside triphosphate hydrolases"/>
    <property type="match status" value="2"/>
</dbReference>
<feature type="domain" description="SWIM-type" evidence="3">
    <location>
        <begin position="57"/>
        <end position="96"/>
    </location>
</feature>
<evidence type="ECO:0000259" key="4">
    <source>
        <dbReference type="PROSITE" id="PS51192"/>
    </source>
</evidence>
<dbReference type="InterPro" id="IPR027417">
    <property type="entry name" value="P-loop_NTPase"/>
</dbReference>
<sequence length="1046" mass="122034">MRKKVVQMMVWISRQEMKERCGELSYKYGKRLWKKGNVQFTFLDQQIIGTVMSTDTFHITLTYRNNKIENAVCSCPKLGSYTLDCQHIAAVLIGIHETGEPEAGNQALTGKSDCIFQHRGYFETRKSIPVQFYLHIPAEQEQKAMQMAVEINGTWIDDIAQFLEAWKHGTNFSVKDEIYDAAACYFEDDISQVLGQLHYIYEDQQIIGVDVTEHPSWLPVPATAWERMEKWLSASAFVSLYMDTSAYHKQPLHFYDALPSFSFHIDQSGTSYSITFQERNDTTFLIRYQLIYQNGSLYLLTDEEKQLIELCAQLWKGQAQAIDISREQMVSISALLERVGKVEDTTGMLKELHQPLETSIYIDRVHNRLLAGVEFQYGDKKLNPFEKTTMVRRDREQEAEIIAFLERCGFVNDEGSFILQNEQLEYDFLYHYLPELYKIAAVFVTNAVRNQISKKRFQPTIRVKHERDRTNWLSFSFQMKGFWEEEVRQILDAIEEKRPYYRLKDGSFLTLETEEIKELEKDLLTIPMTPSEMLEEMELPLKEGLSFAYRIEENGYLAEETTVKEMMYEIQMPAKDKYPIAAEMETVLKPYQQDGVRWMLAVAEAGLGGVLADEMGLGKTVQAIAFCMTKYEQQEQAEEKKPVLVVCPTSLCHQWKQEWEMFAPSFSVGIMEGTVKERNQKKKAWQTYDVWIISYGILKNEIDWLKKHVTLQTIIFDEAQYFKNPATQIFRTVKKLQATFRFALTGTPLENKIEDVWSVFHVVFPELLGGLKDFAWLTNNQVLRRIHPFMLRREKKDVLQDMPVKTEYLERVPLTEEQKQIYMSYLSKLKHPKWKHLDQDTVRKNRIRILAGLTRLRQICCDPGLFVRDYEGESAKRKRLMEIVKDAKRSGKRMLIFSQFTQMLQRIGDALRIEDISYFYLDGQTPPEERLQICRAFNQGKNDICLISLKAGGTGLNLVGADTVVLYDTWWNPAVEDQAIDRAHRIGQTDDVTVIRLLAEGTIEDKMYELQQKKRQLIEQMIQTKDMWNNQLTDEDVAHLLQEALE</sequence>
<dbReference type="RefSeq" id="WP_379592456.1">
    <property type="nucleotide sequence ID" value="NZ_JBHTKK010000014.1"/>
</dbReference>